<dbReference type="PROSITE" id="PS51746">
    <property type="entry name" value="PPM_2"/>
    <property type="match status" value="1"/>
</dbReference>
<dbReference type="Gene3D" id="3.60.40.10">
    <property type="entry name" value="PPM-type phosphatase domain"/>
    <property type="match status" value="1"/>
</dbReference>
<dbReference type="PANTHER" id="PTHR47992">
    <property type="entry name" value="PROTEIN PHOSPHATASE"/>
    <property type="match status" value="1"/>
</dbReference>
<dbReference type="GO" id="GO:0004722">
    <property type="term" value="F:protein serine/threonine phosphatase activity"/>
    <property type="evidence" value="ECO:0007669"/>
    <property type="project" value="InterPro"/>
</dbReference>
<dbReference type="InterPro" id="IPR015655">
    <property type="entry name" value="PP2C"/>
</dbReference>
<name>A0A7J5C1H7_9MICO</name>
<dbReference type="CDD" id="cd00143">
    <property type="entry name" value="PP2Cc"/>
    <property type="match status" value="1"/>
</dbReference>
<feature type="domain" description="PPM-type phosphatase" evidence="1">
    <location>
        <begin position="47"/>
        <end position="293"/>
    </location>
</feature>
<protein>
    <submittedName>
        <fullName evidence="2">Serine/threonine-protein phosphatase</fullName>
    </submittedName>
</protein>
<reference evidence="2 3" key="1">
    <citation type="submission" date="2019-09" db="EMBL/GenBank/DDBJ databases">
        <title>Phylogeny of genus Pseudoclavibacter and closely related genus.</title>
        <authorList>
            <person name="Li Y."/>
        </authorList>
    </citation>
    <scope>NUCLEOTIDE SEQUENCE [LARGE SCALE GENOMIC DNA]</scope>
    <source>
        <strain evidence="2 3">DSM 23821</strain>
    </source>
</reference>
<dbReference type="InterPro" id="IPR001932">
    <property type="entry name" value="PPM-type_phosphatase-like_dom"/>
</dbReference>
<evidence type="ECO:0000313" key="2">
    <source>
        <dbReference type="EMBL" id="KAB1659651.1"/>
    </source>
</evidence>
<dbReference type="SUPFAM" id="SSF81606">
    <property type="entry name" value="PP2C-like"/>
    <property type="match status" value="1"/>
</dbReference>
<dbReference type="OrthoDB" id="9801841at2"/>
<dbReference type="InterPro" id="IPR036457">
    <property type="entry name" value="PPM-type-like_dom_sf"/>
</dbReference>
<comment type="caution">
    <text evidence="2">The sequence shown here is derived from an EMBL/GenBank/DDBJ whole genome shotgun (WGS) entry which is preliminary data.</text>
</comment>
<dbReference type="Pfam" id="PF13672">
    <property type="entry name" value="PP2C_2"/>
    <property type="match status" value="1"/>
</dbReference>
<keyword evidence="3" id="KW-1185">Reference proteome</keyword>
<sequence>MARWFRAVGPYRDVRSVRSRAEFHEVSYVSAEFSTSLTRADELVQLHVSASSDVGSVRQVNEDSYFATPPVFLVADGMGGHAYGDRASQTVAREFGEEFGSAATIEPTTPEDVLRVIDRANAGVQGLVTEADGPGAVAGTTLAGVALVEATDMGSEQLHWMIFNVGDSRVYGWNGRSLIQITVDHSAVQEMVSMGLITPADALIHPDRNVITRSVGSEERVEVDIWLMPARGHQVFLICSDGLTKELDDAQIAELIIAYGTDPEPEVSLADMLVQTAVERGGRDNVTVAVVESSLSPVDAPDGTEERAEA</sequence>
<dbReference type="EMBL" id="WBJZ01000005">
    <property type="protein sequence ID" value="KAB1659651.1"/>
    <property type="molecule type" value="Genomic_DNA"/>
</dbReference>
<accession>A0A7J5C1H7</accession>
<dbReference type="SMART" id="SM00331">
    <property type="entry name" value="PP2C_SIG"/>
    <property type="match status" value="1"/>
</dbReference>
<dbReference type="AlphaFoldDB" id="A0A7J5C1H7"/>
<dbReference type="Proteomes" id="UP000467240">
    <property type="component" value="Unassembled WGS sequence"/>
</dbReference>
<gene>
    <name evidence="2" type="ORF">F8O01_05165</name>
</gene>
<evidence type="ECO:0000259" key="1">
    <source>
        <dbReference type="PROSITE" id="PS51746"/>
    </source>
</evidence>
<evidence type="ECO:0000313" key="3">
    <source>
        <dbReference type="Proteomes" id="UP000467240"/>
    </source>
</evidence>
<dbReference type="SMART" id="SM00332">
    <property type="entry name" value="PP2Cc"/>
    <property type="match status" value="1"/>
</dbReference>
<proteinExistence type="predicted"/>
<organism evidence="2 3">
    <name type="scientific">Pseudoclavibacter chungangensis</name>
    <dbReference type="NCBI Taxonomy" id="587635"/>
    <lineage>
        <taxon>Bacteria</taxon>
        <taxon>Bacillati</taxon>
        <taxon>Actinomycetota</taxon>
        <taxon>Actinomycetes</taxon>
        <taxon>Micrococcales</taxon>
        <taxon>Microbacteriaceae</taxon>
        <taxon>Pseudoclavibacter</taxon>
    </lineage>
</organism>